<dbReference type="Proteomes" id="UP000248584">
    <property type="component" value="Unassembled WGS sequence"/>
</dbReference>
<dbReference type="Pfam" id="PF04298">
    <property type="entry name" value="Zn_peptidase_2"/>
    <property type="match status" value="1"/>
</dbReference>
<keyword evidence="1" id="KW-0812">Transmembrane</keyword>
<gene>
    <name evidence="2" type="ORF">LX97_00869</name>
</gene>
<protein>
    <submittedName>
        <fullName evidence="2">Uncharacterized protein</fullName>
    </submittedName>
</protein>
<keyword evidence="1" id="KW-1133">Transmembrane helix</keyword>
<organism evidence="2 3">
    <name type="scientific">Nonlabens dokdonensis</name>
    <dbReference type="NCBI Taxonomy" id="328515"/>
    <lineage>
        <taxon>Bacteria</taxon>
        <taxon>Pseudomonadati</taxon>
        <taxon>Bacteroidota</taxon>
        <taxon>Flavobacteriia</taxon>
        <taxon>Flavobacteriales</taxon>
        <taxon>Flavobacteriaceae</taxon>
        <taxon>Nonlabens</taxon>
    </lineage>
</organism>
<evidence type="ECO:0000313" key="2">
    <source>
        <dbReference type="EMBL" id="PZX43864.1"/>
    </source>
</evidence>
<dbReference type="InterPro" id="IPR007395">
    <property type="entry name" value="Zn_peptidase_2"/>
</dbReference>
<accession>A0ABX5Q1E1</accession>
<name>A0ABX5Q1E1_9FLAO</name>
<evidence type="ECO:0000313" key="3">
    <source>
        <dbReference type="Proteomes" id="UP000248584"/>
    </source>
</evidence>
<reference evidence="2 3" key="1">
    <citation type="submission" date="2018-06" db="EMBL/GenBank/DDBJ databases">
        <title>Genomic Encyclopedia of Archaeal and Bacterial Type Strains, Phase II (KMG-II): from individual species to whole genera.</title>
        <authorList>
            <person name="Goeker M."/>
        </authorList>
    </citation>
    <scope>NUCLEOTIDE SEQUENCE [LARGE SCALE GENOMIC DNA]</scope>
    <source>
        <strain evidence="2 3">DSM 17205</strain>
    </source>
</reference>
<keyword evidence="1" id="KW-0472">Membrane</keyword>
<sequence>MMNGSMMGYYIIGGLVMLVSMYVSNKLKSKFKHYSKLTLRNRMSGAEIA</sequence>
<dbReference type="EMBL" id="QKZR01000001">
    <property type="protein sequence ID" value="PZX43864.1"/>
    <property type="molecule type" value="Genomic_DNA"/>
</dbReference>
<comment type="caution">
    <text evidence="2">The sequence shown here is derived from an EMBL/GenBank/DDBJ whole genome shotgun (WGS) entry which is preliminary data.</text>
</comment>
<evidence type="ECO:0000256" key="1">
    <source>
        <dbReference type="SAM" id="Phobius"/>
    </source>
</evidence>
<keyword evidence="3" id="KW-1185">Reference proteome</keyword>
<proteinExistence type="predicted"/>
<feature type="transmembrane region" description="Helical" evidence="1">
    <location>
        <begin position="6"/>
        <end position="23"/>
    </location>
</feature>